<feature type="compositionally biased region" description="Polar residues" evidence="1">
    <location>
        <begin position="47"/>
        <end position="58"/>
    </location>
</feature>
<dbReference type="Proteomes" id="UP000054538">
    <property type="component" value="Unassembled WGS sequence"/>
</dbReference>
<accession>A0A0D0DJQ0</accession>
<dbReference type="EMBL" id="KN824884">
    <property type="protein sequence ID" value="KIK98687.1"/>
    <property type="molecule type" value="Genomic_DNA"/>
</dbReference>
<evidence type="ECO:0000313" key="2">
    <source>
        <dbReference type="EMBL" id="KIK98687.1"/>
    </source>
</evidence>
<organism evidence="2 3">
    <name type="scientific">Paxillus rubicundulus Ve08.2h10</name>
    <dbReference type="NCBI Taxonomy" id="930991"/>
    <lineage>
        <taxon>Eukaryota</taxon>
        <taxon>Fungi</taxon>
        <taxon>Dikarya</taxon>
        <taxon>Basidiomycota</taxon>
        <taxon>Agaricomycotina</taxon>
        <taxon>Agaricomycetes</taxon>
        <taxon>Agaricomycetidae</taxon>
        <taxon>Boletales</taxon>
        <taxon>Paxilineae</taxon>
        <taxon>Paxillaceae</taxon>
        <taxon>Paxillus</taxon>
    </lineage>
</organism>
<dbReference type="InParanoid" id="A0A0D0DJQ0"/>
<feature type="region of interest" description="Disordered" evidence="1">
    <location>
        <begin position="1"/>
        <end position="58"/>
    </location>
</feature>
<sequence length="58" mass="5961">MSVTKENVGGKENEENITGAPNRTLGASVKAVGGNNEQVTKSETRNSGRSNADTGLGK</sequence>
<name>A0A0D0DJQ0_9AGAM</name>
<keyword evidence="3" id="KW-1185">Reference proteome</keyword>
<dbReference type="AlphaFoldDB" id="A0A0D0DJQ0"/>
<reference evidence="2 3" key="1">
    <citation type="submission" date="2014-04" db="EMBL/GenBank/DDBJ databases">
        <authorList>
            <consortium name="DOE Joint Genome Institute"/>
            <person name="Kuo A."/>
            <person name="Kohler A."/>
            <person name="Jargeat P."/>
            <person name="Nagy L.G."/>
            <person name="Floudas D."/>
            <person name="Copeland A."/>
            <person name="Barry K.W."/>
            <person name="Cichocki N."/>
            <person name="Veneault-Fourrey C."/>
            <person name="LaButti K."/>
            <person name="Lindquist E.A."/>
            <person name="Lipzen A."/>
            <person name="Lundell T."/>
            <person name="Morin E."/>
            <person name="Murat C."/>
            <person name="Sun H."/>
            <person name="Tunlid A."/>
            <person name="Henrissat B."/>
            <person name="Grigoriev I.V."/>
            <person name="Hibbett D.S."/>
            <person name="Martin F."/>
            <person name="Nordberg H.P."/>
            <person name="Cantor M.N."/>
            <person name="Hua S.X."/>
        </authorList>
    </citation>
    <scope>NUCLEOTIDE SEQUENCE [LARGE SCALE GENOMIC DNA]</scope>
    <source>
        <strain evidence="2 3">Ve08.2h10</strain>
    </source>
</reference>
<protein>
    <submittedName>
        <fullName evidence="2">Uncharacterized protein</fullName>
    </submittedName>
</protein>
<evidence type="ECO:0000256" key="1">
    <source>
        <dbReference type="SAM" id="MobiDB-lite"/>
    </source>
</evidence>
<evidence type="ECO:0000313" key="3">
    <source>
        <dbReference type="Proteomes" id="UP000054538"/>
    </source>
</evidence>
<gene>
    <name evidence="2" type="ORF">PAXRUDRAFT_653839</name>
</gene>
<proteinExistence type="predicted"/>
<dbReference type="HOGENOM" id="CLU_2979787_0_0_1"/>
<reference evidence="3" key="2">
    <citation type="submission" date="2015-01" db="EMBL/GenBank/DDBJ databases">
        <title>Evolutionary Origins and Diversification of the Mycorrhizal Mutualists.</title>
        <authorList>
            <consortium name="DOE Joint Genome Institute"/>
            <consortium name="Mycorrhizal Genomics Consortium"/>
            <person name="Kohler A."/>
            <person name="Kuo A."/>
            <person name="Nagy L.G."/>
            <person name="Floudas D."/>
            <person name="Copeland A."/>
            <person name="Barry K.W."/>
            <person name="Cichocki N."/>
            <person name="Veneault-Fourrey C."/>
            <person name="LaButti K."/>
            <person name="Lindquist E.A."/>
            <person name="Lipzen A."/>
            <person name="Lundell T."/>
            <person name="Morin E."/>
            <person name="Murat C."/>
            <person name="Riley R."/>
            <person name="Ohm R."/>
            <person name="Sun H."/>
            <person name="Tunlid A."/>
            <person name="Henrissat B."/>
            <person name="Grigoriev I.V."/>
            <person name="Hibbett D.S."/>
            <person name="Martin F."/>
        </authorList>
    </citation>
    <scope>NUCLEOTIDE SEQUENCE [LARGE SCALE GENOMIC DNA]</scope>
    <source>
        <strain evidence="3">Ve08.2h10</strain>
    </source>
</reference>